<evidence type="ECO:0008006" key="6">
    <source>
        <dbReference type="Google" id="ProtNLM"/>
    </source>
</evidence>
<dbReference type="GO" id="GO:0006355">
    <property type="term" value="P:regulation of DNA-templated transcription"/>
    <property type="evidence" value="ECO:0007669"/>
    <property type="project" value="InterPro"/>
</dbReference>
<reference evidence="4" key="1">
    <citation type="journal article" date="2014" name="Int. J. Syst. Evol. Microbiol.">
        <title>Complete genome sequence of Corynebacterium casei LMG S-19264T (=DSM 44701T), isolated from a smear-ripened cheese.</title>
        <authorList>
            <consortium name="US DOE Joint Genome Institute (JGI-PGF)"/>
            <person name="Walter F."/>
            <person name="Albersmeier A."/>
            <person name="Kalinowski J."/>
            <person name="Ruckert C."/>
        </authorList>
    </citation>
    <scope>NUCLEOTIDE SEQUENCE</scope>
    <source>
        <strain evidence="4">CGMCC 1.15493</strain>
    </source>
</reference>
<name>A0A917DJT9_9HYPH</name>
<dbReference type="InterPro" id="IPR038296">
    <property type="entry name" value="ParD_sf"/>
</dbReference>
<dbReference type="NCBIfam" id="TIGR02606">
    <property type="entry name" value="antidote_CC2985"/>
    <property type="match status" value="1"/>
</dbReference>
<dbReference type="InterPro" id="IPR010985">
    <property type="entry name" value="Ribbon_hlx_hlx"/>
</dbReference>
<sequence length="82" mass="9370">MGAMQTKLGPHFESFIDRQTASGRYKDTAEVLEAALRLLEREEMKLEWLRGEIAKGEASGDPQPFDIDEFLAEMHRESDEVD</sequence>
<evidence type="ECO:0000313" key="4">
    <source>
        <dbReference type="EMBL" id="GGD42010.1"/>
    </source>
</evidence>
<evidence type="ECO:0000256" key="1">
    <source>
        <dbReference type="ARBA" id="ARBA00008580"/>
    </source>
</evidence>
<evidence type="ECO:0000313" key="5">
    <source>
        <dbReference type="Proteomes" id="UP000613160"/>
    </source>
</evidence>
<dbReference type="Proteomes" id="UP000613160">
    <property type="component" value="Unassembled WGS sequence"/>
</dbReference>
<protein>
    <recommendedName>
        <fullName evidence="6">Type II toxin-antitoxin system ParD family antitoxin</fullName>
    </recommendedName>
</protein>
<evidence type="ECO:0000256" key="3">
    <source>
        <dbReference type="SAM" id="Coils"/>
    </source>
</evidence>
<accession>A0A917DJT9</accession>
<keyword evidence="5" id="KW-1185">Reference proteome</keyword>
<dbReference type="Pfam" id="PF03693">
    <property type="entry name" value="ParD_antitoxin"/>
    <property type="match status" value="1"/>
</dbReference>
<evidence type="ECO:0000256" key="2">
    <source>
        <dbReference type="ARBA" id="ARBA00022649"/>
    </source>
</evidence>
<keyword evidence="3" id="KW-0175">Coiled coil</keyword>
<gene>
    <name evidence="4" type="ORF">GCM10011335_50890</name>
</gene>
<proteinExistence type="inferred from homology"/>
<dbReference type="SUPFAM" id="SSF47598">
    <property type="entry name" value="Ribbon-helix-helix"/>
    <property type="match status" value="1"/>
</dbReference>
<dbReference type="PANTHER" id="PTHR36582">
    <property type="entry name" value="ANTITOXIN PARD"/>
    <property type="match status" value="1"/>
</dbReference>
<organism evidence="4 5">
    <name type="scientific">Aureimonas glaciei</name>
    <dbReference type="NCBI Taxonomy" id="1776957"/>
    <lineage>
        <taxon>Bacteria</taxon>
        <taxon>Pseudomonadati</taxon>
        <taxon>Pseudomonadota</taxon>
        <taxon>Alphaproteobacteria</taxon>
        <taxon>Hyphomicrobiales</taxon>
        <taxon>Aurantimonadaceae</taxon>
        <taxon>Aureimonas</taxon>
    </lineage>
</organism>
<comment type="similarity">
    <text evidence="1">Belongs to the ParD antitoxin family.</text>
</comment>
<feature type="coiled-coil region" evidence="3">
    <location>
        <begin position="22"/>
        <end position="52"/>
    </location>
</feature>
<keyword evidence="2" id="KW-1277">Toxin-antitoxin system</keyword>
<comment type="caution">
    <text evidence="4">The sequence shown here is derived from an EMBL/GenBank/DDBJ whole genome shotgun (WGS) entry which is preliminary data.</text>
</comment>
<dbReference type="AlphaFoldDB" id="A0A917DJT9"/>
<dbReference type="InterPro" id="IPR022789">
    <property type="entry name" value="ParD"/>
</dbReference>
<dbReference type="PANTHER" id="PTHR36582:SF2">
    <property type="entry name" value="ANTITOXIN PARD"/>
    <property type="match status" value="1"/>
</dbReference>
<reference evidence="4" key="2">
    <citation type="submission" date="2020-09" db="EMBL/GenBank/DDBJ databases">
        <authorList>
            <person name="Sun Q."/>
            <person name="Zhou Y."/>
        </authorList>
    </citation>
    <scope>NUCLEOTIDE SEQUENCE</scope>
    <source>
        <strain evidence="4">CGMCC 1.15493</strain>
    </source>
</reference>
<dbReference type="Gene3D" id="6.10.10.120">
    <property type="entry name" value="Antitoxin ParD1-like"/>
    <property type="match status" value="1"/>
</dbReference>
<dbReference type="EMBL" id="BMJJ01000019">
    <property type="protein sequence ID" value="GGD42010.1"/>
    <property type="molecule type" value="Genomic_DNA"/>
</dbReference>
<dbReference type="RefSeq" id="WP_188855250.1">
    <property type="nucleotide sequence ID" value="NZ_BMJJ01000019.1"/>
</dbReference>